<dbReference type="Proteomes" id="UP001519362">
    <property type="component" value="Unassembled WGS sequence"/>
</dbReference>
<dbReference type="EMBL" id="JAGIOL010000001">
    <property type="protein sequence ID" value="MBP2437349.1"/>
    <property type="molecule type" value="Genomic_DNA"/>
</dbReference>
<dbReference type="SUPFAM" id="SSF50974">
    <property type="entry name" value="Nitrous oxide reductase, N-terminal domain"/>
    <property type="match status" value="1"/>
</dbReference>
<gene>
    <name evidence="2" type="ORF">JOF34_001935</name>
</gene>
<accession>A0ABS4ZJ94</accession>
<evidence type="ECO:0000256" key="1">
    <source>
        <dbReference type="ARBA" id="ARBA00005564"/>
    </source>
</evidence>
<organism evidence="2 3">
    <name type="scientific">Microbacterium amylolyticum</name>
    <dbReference type="NCBI Taxonomy" id="936337"/>
    <lineage>
        <taxon>Bacteria</taxon>
        <taxon>Bacillati</taxon>
        <taxon>Actinomycetota</taxon>
        <taxon>Actinomycetes</taxon>
        <taxon>Micrococcales</taxon>
        <taxon>Microbacteriaceae</taxon>
        <taxon>Microbacterium</taxon>
    </lineage>
</organism>
<dbReference type="InterPro" id="IPR011045">
    <property type="entry name" value="N2O_reductase_N"/>
</dbReference>
<keyword evidence="3" id="KW-1185">Reference proteome</keyword>
<dbReference type="InterPro" id="IPR015943">
    <property type="entry name" value="WD40/YVTN_repeat-like_dom_sf"/>
</dbReference>
<dbReference type="InterPro" id="IPR050282">
    <property type="entry name" value="Cycloisomerase_2"/>
</dbReference>
<comment type="similarity">
    <text evidence="1">Belongs to the cycloisomerase 2 family.</text>
</comment>
<dbReference type="RefSeq" id="WP_165134205.1">
    <property type="nucleotide sequence ID" value="NZ_CP049253.1"/>
</dbReference>
<dbReference type="Pfam" id="PF10282">
    <property type="entry name" value="Lactonase"/>
    <property type="match status" value="1"/>
</dbReference>
<dbReference type="Gene3D" id="2.130.10.10">
    <property type="entry name" value="YVTN repeat-like/Quinoprotein amine dehydrogenase"/>
    <property type="match status" value="1"/>
</dbReference>
<dbReference type="PANTHER" id="PTHR30344:SF1">
    <property type="entry name" value="6-PHOSPHOGLUCONOLACTONASE"/>
    <property type="match status" value="1"/>
</dbReference>
<evidence type="ECO:0000313" key="2">
    <source>
        <dbReference type="EMBL" id="MBP2437349.1"/>
    </source>
</evidence>
<evidence type="ECO:0000313" key="3">
    <source>
        <dbReference type="Proteomes" id="UP001519362"/>
    </source>
</evidence>
<comment type="caution">
    <text evidence="2">The sequence shown here is derived from an EMBL/GenBank/DDBJ whole genome shotgun (WGS) entry which is preliminary data.</text>
</comment>
<name>A0ABS4ZJ94_9MICO</name>
<sequence>MRFWTGARGADMGADGTGIGAITAGDADSPLASGDLALRGLAVEAPSPTWLARHPHLDVVYAALEGSGRVGAYRRTGEESLTPLGKTVPAGEAVCHLAVAPDGTCLIASCWGDGRVVHIPLGADGSLDKPSLAPAAEDPYRAVVSQAAPSGFLLSEEPNEEEERPTRAHAAAFLPDGRVATTDLGYDLVRIWRLGTRGLVPDHQIVFPHGVGPRHMFVHPSGHLHVVTEFSCEVFTLAPDRAGAWRIVSACPAGGLLGDTAAELTASRDRQFVYAGLRGESNAIAVLRVEGNGESLRPIATADSGISVPRHHVIVRDALLVAGQNSNAIVSLSLDERTGLPGRVRHRLEHPTPQHILPIG</sequence>
<proteinExistence type="inferred from homology"/>
<protein>
    <submittedName>
        <fullName evidence="2">6-phosphogluconolactonase (Cycloisomerase 2 family)</fullName>
    </submittedName>
</protein>
<reference evidence="2 3" key="1">
    <citation type="submission" date="2021-03" db="EMBL/GenBank/DDBJ databases">
        <title>Sequencing the genomes of 1000 actinobacteria strains.</title>
        <authorList>
            <person name="Klenk H.-P."/>
        </authorList>
    </citation>
    <scope>NUCLEOTIDE SEQUENCE [LARGE SCALE GENOMIC DNA]</scope>
    <source>
        <strain evidence="2 3">DSM 24221</strain>
    </source>
</reference>
<dbReference type="PANTHER" id="PTHR30344">
    <property type="entry name" value="6-PHOSPHOGLUCONOLACTONASE-RELATED"/>
    <property type="match status" value="1"/>
</dbReference>
<dbReference type="InterPro" id="IPR019405">
    <property type="entry name" value="Lactonase_7-beta_prop"/>
</dbReference>